<evidence type="ECO:0000313" key="2">
    <source>
        <dbReference type="Proteomes" id="UP000092444"/>
    </source>
</evidence>
<sequence>MANHGPKLASKQHLDMWRFEDGLNPVKVIFARSTLKQMIADHGAIVRLEERKTINS</sequence>
<dbReference type="EMBL" id="CCAG010000228">
    <property type="status" value="NOT_ANNOTATED_CDS"/>
    <property type="molecule type" value="Genomic_DNA"/>
</dbReference>
<dbReference type="EnsemblMetazoa" id="GMOY009551-RA">
    <property type="protein sequence ID" value="GMOY009551-PA"/>
    <property type="gene ID" value="GMOY009551"/>
</dbReference>
<keyword evidence="2" id="KW-1185">Reference proteome</keyword>
<organism evidence="1 2">
    <name type="scientific">Glossina morsitans morsitans</name>
    <name type="common">Savannah tsetse fly</name>
    <dbReference type="NCBI Taxonomy" id="37546"/>
    <lineage>
        <taxon>Eukaryota</taxon>
        <taxon>Metazoa</taxon>
        <taxon>Ecdysozoa</taxon>
        <taxon>Arthropoda</taxon>
        <taxon>Hexapoda</taxon>
        <taxon>Insecta</taxon>
        <taxon>Pterygota</taxon>
        <taxon>Neoptera</taxon>
        <taxon>Endopterygota</taxon>
        <taxon>Diptera</taxon>
        <taxon>Brachycera</taxon>
        <taxon>Muscomorpha</taxon>
        <taxon>Hippoboscoidea</taxon>
        <taxon>Glossinidae</taxon>
        <taxon>Glossina</taxon>
    </lineage>
</organism>
<name>A0A1B0G8B2_GLOMM</name>
<dbReference type="VEuPathDB" id="VectorBase:GMOY009551"/>
<protein>
    <submittedName>
        <fullName evidence="1">Uncharacterized protein</fullName>
    </submittedName>
</protein>
<dbReference type="Proteomes" id="UP000092444">
    <property type="component" value="Unassembled WGS sequence"/>
</dbReference>
<proteinExistence type="predicted"/>
<evidence type="ECO:0000313" key="1">
    <source>
        <dbReference type="EnsemblMetazoa" id="GMOY009551-PA"/>
    </source>
</evidence>
<accession>A0A1B0G8B2</accession>
<dbReference type="AlphaFoldDB" id="A0A1B0G8B2"/>
<reference evidence="1" key="1">
    <citation type="submission" date="2020-05" db="UniProtKB">
        <authorList>
            <consortium name="EnsemblMetazoa"/>
        </authorList>
    </citation>
    <scope>IDENTIFICATION</scope>
    <source>
        <strain evidence="1">Yale</strain>
    </source>
</reference>